<dbReference type="EMBL" id="CH916369">
    <property type="protein sequence ID" value="EDV93500.1"/>
    <property type="molecule type" value="Genomic_DNA"/>
</dbReference>
<dbReference type="InParanoid" id="B4JFL9"/>
<evidence type="ECO:0000256" key="6">
    <source>
        <dbReference type="RuleBase" id="RU004168"/>
    </source>
</evidence>
<proteinExistence type="inferred from homology"/>
<feature type="active site" evidence="5">
    <location>
        <position position="39"/>
    </location>
</feature>
<evidence type="ECO:0000256" key="5">
    <source>
        <dbReference type="PROSITE-ProRule" id="PRU00520"/>
    </source>
</evidence>
<dbReference type="PRINTS" id="PR00112">
    <property type="entry name" value="ACYLPHPHTASE"/>
</dbReference>
<dbReference type="InterPro" id="IPR017968">
    <property type="entry name" value="Acylphosphatase_CS"/>
</dbReference>
<evidence type="ECO:0000256" key="3">
    <source>
        <dbReference type="ARBA" id="ARBA00022801"/>
    </source>
</evidence>
<dbReference type="Gene3D" id="3.30.70.100">
    <property type="match status" value="1"/>
</dbReference>
<feature type="active site" evidence="5">
    <location>
        <position position="21"/>
    </location>
</feature>
<dbReference type="eggNOG" id="KOG3360">
    <property type="taxonomic scope" value="Eukaryota"/>
</dbReference>
<dbReference type="OMA" id="PLNEMKH"/>
<dbReference type="FunFam" id="3.30.70.100:FF:000011">
    <property type="entry name" value="Acylphosphatase"/>
    <property type="match status" value="1"/>
</dbReference>
<dbReference type="Pfam" id="PF00708">
    <property type="entry name" value="Acylphosphatase"/>
    <property type="match status" value="1"/>
</dbReference>
<evidence type="ECO:0000313" key="8">
    <source>
        <dbReference type="EMBL" id="EDV93500.1"/>
    </source>
</evidence>
<dbReference type="InterPro" id="IPR020456">
    <property type="entry name" value="Acylphosphatase"/>
</dbReference>
<evidence type="ECO:0000256" key="4">
    <source>
        <dbReference type="ARBA" id="ARBA00047645"/>
    </source>
</evidence>
<dbReference type="STRING" id="7222.B4JFL9"/>
<organism evidence="9">
    <name type="scientific">Drosophila grimshawi</name>
    <name type="common">Hawaiian fruit fly</name>
    <name type="synonym">Idiomyia grimshawi</name>
    <dbReference type="NCBI Taxonomy" id="7222"/>
    <lineage>
        <taxon>Eukaryota</taxon>
        <taxon>Metazoa</taxon>
        <taxon>Ecdysozoa</taxon>
        <taxon>Arthropoda</taxon>
        <taxon>Hexapoda</taxon>
        <taxon>Insecta</taxon>
        <taxon>Pterygota</taxon>
        <taxon>Neoptera</taxon>
        <taxon>Endopterygota</taxon>
        <taxon>Diptera</taxon>
        <taxon>Brachycera</taxon>
        <taxon>Muscomorpha</taxon>
        <taxon>Ephydroidea</taxon>
        <taxon>Drosophilidae</taxon>
        <taxon>Drosophila</taxon>
        <taxon>Hawaiian Drosophila</taxon>
    </lineage>
</organism>
<dbReference type="InterPro" id="IPR001792">
    <property type="entry name" value="Acylphosphatase-like_dom"/>
</dbReference>
<dbReference type="OrthoDB" id="7961613at2759"/>
<dbReference type="AlphaFoldDB" id="B4JFL9"/>
<evidence type="ECO:0000259" key="7">
    <source>
        <dbReference type="PROSITE" id="PS51160"/>
    </source>
</evidence>
<dbReference type="KEGG" id="dgr:6563067"/>
<dbReference type="Proteomes" id="UP000001070">
    <property type="component" value="Unassembled WGS sequence"/>
</dbReference>
<dbReference type="GO" id="GO:0003998">
    <property type="term" value="F:acylphosphatase activity"/>
    <property type="evidence" value="ECO:0007669"/>
    <property type="project" value="UniProtKB-EC"/>
</dbReference>
<evidence type="ECO:0000313" key="9">
    <source>
        <dbReference type="Proteomes" id="UP000001070"/>
    </source>
</evidence>
<comment type="catalytic activity">
    <reaction evidence="4 5">
        <text>an acyl phosphate + H2O = a carboxylate + phosphate + H(+)</text>
        <dbReference type="Rhea" id="RHEA:14965"/>
        <dbReference type="ChEBI" id="CHEBI:15377"/>
        <dbReference type="ChEBI" id="CHEBI:15378"/>
        <dbReference type="ChEBI" id="CHEBI:29067"/>
        <dbReference type="ChEBI" id="CHEBI:43474"/>
        <dbReference type="ChEBI" id="CHEBI:59918"/>
        <dbReference type="EC" id="3.6.1.7"/>
    </reaction>
</comment>
<accession>B4JFL9</accession>
<dbReference type="PROSITE" id="PS51160">
    <property type="entry name" value="ACYLPHOSPHATASE_3"/>
    <property type="match status" value="1"/>
</dbReference>
<gene>
    <name evidence="8" type="primary">Dgri\GH18239</name>
    <name evidence="8" type="ORF">Dgri_GH18239</name>
</gene>
<dbReference type="InterPro" id="IPR036046">
    <property type="entry name" value="Acylphosphatase-like_dom_sf"/>
</dbReference>
<feature type="domain" description="Acylphosphatase-like" evidence="7">
    <location>
        <begin position="6"/>
        <end position="96"/>
    </location>
</feature>
<comment type="similarity">
    <text evidence="1 6">Belongs to the acylphosphatase family.</text>
</comment>
<evidence type="ECO:0000256" key="1">
    <source>
        <dbReference type="ARBA" id="ARBA00005614"/>
    </source>
</evidence>
<name>B4JFL9_DROGR</name>
<protein>
    <recommendedName>
        <fullName evidence="2 5">acylphosphatase</fullName>
        <ecNumber evidence="2 5">3.6.1.7</ecNumber>
    </recommendedName>
</protein>
<dbReference type="PhylomeDB" id="B4JFL9"/>
<dbReference type="PANTHER" id="PTHR10029">
    <property type="entry name" value="ACYLPHOSPHATASE"/>
    <property type="match status" value="1"/>
</dbReference>
<keyword evidence="9" id="KW-1185">Reference proteome</keyword>
<dbReference type="PANTHER" id="PTHR10029:SF3">
    <property type="entry name" value="ACYLPHOSPHATASE-RELATED"/>
    <property type="match status" value="1"/>
</dbReference>
<sequence length="96" mass="10989">MSGLYSCGFEVFGRVQGVFFRKYTEKQANQLGVRGWCMNTRDDTVKGILEAPLAPLNEMKHWLQTTGSPSSRIDKAVFTETKEISNYNFNDFSIKR</sequence>
<dbReference type="PROSITE" id="PS00150">
    <property type="entry name" value="ACYLPHOSPHATASE_1"/>
    <property type="match status" value="1"/>
</dbReference>
<dbReference type="SUPFAM" id="SSF54975">
    <property type="entry name" value="Acylphosphatase/BLUF domain-like"/>
    <property type="match status" value="1"/>
</dbReference>
<evidence type="ECO:0000256" key="2">
    <source>
        <dbReference type="ARBA" id="ARBA00012150"/>
    </source>
</evidence>
<dbReference type="HOGENOM" id="CLU_141932_0_1_1"/>
<reference evidence="8 9" key="1">
    <citation type="journal article" date="2007" name="Nature">
        <title>Evolution of genes and genomes on the Drosophila phylogeny.</title>
        <authorList>
            <consortium name="Drosophila 12 Genomes Consortium"/>
            <person name="Clark A.G."/>
            <person name="Eisen M.B."/>
            <person name="Smith D.R."/>
            <person name="Bergman C.M."/>
            <person name="Oliver B."/>
            <person name="Markow T.A."/>
            <person name="Kaufman T.C."/>
            <person name="Kellis M."/>
            <person name="Gelbart W."/>
            <person name="Iyer V.N."/>
            <person name="Pollard D.A."/>
            <person name="Sackton T.B."/>
            <person name="Larracuente A.M."/>
            <person name="Singh N.D."/>
            <person name="Abad J.P."/>
            <person name="Abt D.N."/>
            <person name="Adryan B."/>
            <person name="Aguade M."/>
            <person name="Akashi H."/>
            <person name="Anderson W.W."/>
            <person name="Aquadro C.F."/>
            <person name="Ardell D.H."/>
            <person name="Arguello R."/>
            <person name="Artieri C.G."/>
            <person name="Barbash D.A."/>
            <person name="Barker D."/>
            <person name="Barsanti P."/>
            <person name="Batterham P."/>
            <person name="Batzoglou S."/>
            <person name="Begun D."/>
            <person name="Bhutkar A."/>
            <person name="Blanco E."/>
            <person name="Bosak S.A."/>
            <person name="Bradley R.K."/>
            <person name="Brand A.D."/>
            <person name="Brent M.R."/>
            <person name="Brooks A.N."/>
            <person name="Brown R.H."/>
            <person name="Butlin R.K."/>
            <person name="Caggese C."/>
            <person name="Calvi B.R."/>
            <person name="Bernardo de Carvalho A."/>
            <person name="Caspi A."/>
            <person name="Castrezana S."/>
            <person name="Celniker S.E."/>
            <person name="Chang J.L."/>
            <person name="Chapple C."/>
            <person name="Chatterji S."/>
            <person name="Chinwalla A."/>
            <person name="Civetta A."/>
            <person name="Clifton S.W."/>
            <person name="Comeron J.M."/>
            <person name="Costello J.C."/>
            <person name="Coyne J.A."/>
            <person name="Daub J."/>
            <person name="David R.G."/>
            <person name="Delcher A.L."/>
            <person name="Delehaunty K."/>
            <person name="Do C.B."/>
            <person name="Ebling H."/>
            <person name="Edwards K."/>
            <person name="Eickbush T."/>
            <person name="Evans J.D."/>
            <person name="Filipski A."/>
            <person name="Findeiss S."/>
            <person name="Freyhult E."/>
            <person name="Fulton L."/>
            <person name="Fulton R."/>
            <person name="Garcia A.C."/>
            <person name="Gardiner A."/>
            <person name="Garfield D.A."/>
            <person name="Garvin B.E."/>
            <person name="Gibson G."/>
            <person name="Gilbert D."/>
            <person name="Gnerre S."/>
            <person name="Godfrey J."/>
            <person name="Good R."/>
            <person name="Gotea V."/>
            <person name="Gravely B."/>
            <person name="Greenberg A.J."/>
            <person name="Griffiths-Jones S."/>
            <person name="Gross S."/>
            <person name="Guigo R."/>
            <person name="Gustafson E.A."/>
            <person name="Haerty W."/>
            <person name="Hahn M.W."/>
            <person name="Halligan D.L."/>
            <person name="Halpern A.L."/>
            <person name="Halter G.M."/>
            <person name="Han M.V."/>
            <person name="Heger A."/>
            <person name="Hillier L."/>
            <person name="Hinrichs A.S."/>
            <person name="Holmes I."/>
            <person name="Hoskins R.A."/>
            <person name="Hubisz M.J."/>
            <person name="Hultmark D."/>
            <person name="Huntley M.A."/>
            <person name="Jaffe D.B."/>
            <person name="Jagadeeshan S."/>
            <person name="Jeck W.R."/>
            <person name="Johnson J."/>
            <person name="Jones C.D."/>
            <person name="Jordan W.C."/>
            <person name="Karpen G.H."/>
            <person name="Kataoka E."/>
            <person name="Keightley P.D."/>
            <person name="Kheradpour P."/>
            <person name="Kirkness E.F."/>
            <person name="Koerich L.B."/>
            <person name="Kristiansen K."/>
            <person name="Kudrna D."/>
            <person name="Kulathinal R.J."/>
            <person name="Kumar S."/>
            <person name="Kwok R."/>
            <person name="Lander E."/>
            <person name="Langley C.H."/>
            <person name="Lapoint R."/>
            <person name="Lazzaro B.P."/>
            <person name="Lee S.J."/>
            <person name="Levesque L."/>
            <person name="Li R."/>
            <person name="Lin C.F."/>
            <person name="Lin M.F."/>
            <person name="Lindblad-Toh K."/>
            <person name="Llopart A."/>
            <person name="Long M."/>
            <person name="Low L."/>
            <person name="Lozovsky E."/>
            <person name="Lu J."/>
            <person name="Luo M."/>
            <person name="Machado C.A."/>
            <person name="Makalowski W."/>
            <person name="Marzo M."/>
            <person name="Matsuda M."/>
            <person name="Matzkin L."/>
            <person name="McAllister B."/>
            <person name="McBride C.S."/>
            <person name="McKernan B."/>
            <person name="McKernan K."/>
            <person name="Mendez-Lago M."/>
            <person name="Minx P."/>
            <person name="Mollenhauer M.U."/>
            <person name="Montooth K."/>
            <person name="Mount S.M."/>
            <person name="Mu X."/>
            <person name="Myers E."/>
            <person name="Negre B."/>
            <person name="Newfeld S."/>
            <person name="Nielsen R."/>
            <person name="Noor M.A."/>
            <person name="O'Grady P."/>
            <person name="Pachter L."/>
            <person name="Papaceit M."/>
            <person name="Parisi M.J."/>
            <person name="Parisi M."/>
            <person name="Parts L."/>
            <person name="Pedersen J.S."/>
            <person name="Pesole G."/>
            <person name="Phillippy A.M."/>
            <person name="Ponting C.P."/>
            <person name="Pop M."/>
            <person name="Porcelli D."/>
            <person name="Powell J.R."/>
            <person name="Prohaska S."/>
            <person name="Pruitt K."/>
            <person name="Puig M."/>
            <person name="Quesneville H."/>
            <person name="Ram K.R."/>
            <person name="Rand D."/>
            <person name="Rasmussen M.D."/>
            <person name="Reed L.K."/>
            <person name="Reenan R."/>
            <person name="Reily A."/>
            <person name="Remington K.A."/>
            <person name="Rieger T.T."/>
            <person name="Ritchie M.G."/>
            <person name="Robin C."/>
            <person name="Rogers Y.H."/>
            <person name="Rohde C."/>
            <person name="Rozas J."/>
            <person name="Rubenfield M.J."/>
            <person name="Ruiz A."/>
            <person name="Russo S."/>
            <person name="Salzberg S.L."/>
            <person name="Sanchez-Gracia A."/>
            <person name="Saranga D.J."/>
            <person name="Sato H."/>
            <person name="Schaeffer S.W."/>
            <person name="Schatz M.C."/>
            <person name="Schlenke T."/>
            <person name="Schwartz R."/>
            <person name="Segarra C."/>
            <person name="Singh R.S."/>
            <person name="Sirot L."/>
            <person name="Sirota M."/>
            <person name="Sisneros N.B."/>
            <person name="Smith C.D."/>
            <person name="Smith T.F."/>
            <person name="Spieth J."/>
            <person name="Stage D.E."/>
            <person name="Stark A."/>
            <person name="Stephan W."/>
            <person name="Strausberg R.L."/>
            <person name="Strempel S."/>
            <person name="Sturgill D."/>
            <person name="Sutton G."/>
            <person name="Sutton G.G."/>
            <person name="Tao W."/>
            <person name="Teichmann S."/>
            <person name="Tobari Y.N."/>
            <person name="Tomimura Y."/>
            <person name="Tsolas J.M."/>
            <person name="Valente V.L."/>
            <person name="Venter E."/>
            <person name="Venter J.C."/>
            <person name="Vicario S."/>
            <person name="Vieira F.G."/>
            <person name="Vilella A.J."/>
            <person name="Villasante A."/>
            <person name="Walenz B."/>
            <person name="Wang J."/>
            <person name="Wasserman M."/>
            <person name="Watts T."/>
            <person name="Wilson D."/>
            <person name="Wilson R.K."/>
            <person name="Wing R.A."/>
            <person name="Wolfner M.F."/>
            <person name="Wong A."/>
            <person name="Wong G.K."/>
            <person name="Wu C.I."/>
            <person name="Wu G."/>
            <person name="Yamamoto D."/>
            <person name="Yang H.P."/>
            <person name="Yang S.P."/>
            <person name="Yorke J.A."/>
            <person name="Yoshida K."/>
            <person name="Zdobnov E."/>
            <person name="Zhang P."/>
            <person name="Zhang Y."/>
            <person name="Zimin A.V."/>
            <person name="Baldwin J."/>
            <person name="Abdouelleil A."/>
            <person name="Abdulkadir J."/>
            <person name="Abebe A."/>
            <person name="Abera B."/>
            <person name="Abreu J."/>
            <person name="Acer S.C."/>
            <person name="Aftuck L."/>
            <person name="Alexander A."/>
            <person name="An P."/>
            <person name="Anderson E."/>
            <person name="Anderson S."/>
            <person name="Arachi H."/>
            <person name="Azer M."/>
            <person name="Bachantsang P."/>
            <person name="Barry A."/>
            <person name="Bayul T."/>
            <person name="Berlin A."/>
            <person name="Bessette D."/>
            <person name="Bloom T."/>
            <person name="Blye J."/>
            <person name="Boguslavskiy L."/>
            <person name="Bonnet C."/>
            <person name="Boukhgalter B."/>
            <person name="Bourzgui I."/>
            <person name="Brown A."/>
            <person name="Cahill P."/>
            <person name="Channer S."/>
            <person name="Cheshatsang Y."/>
            <person name="Chuda L."/>
            <person name="Citroen M."/>
            <person name="Collymore A."/>
            <person name="Cooke P."/>
            <person name="Costello M."/>
            <person name="D'Aco K."/>
            <person name="Daza R."/>
            <person name="De Haan G."/>
            <person name="DeGray S."/>
            <person name="DeMaso C."/>
            <person name="Dhargay N."/>
            <person name="Dooley K."/>
            <person name="Dooley E."/>
            <person name="Doricent M."/>
            <person name="Dorje P."/>
            <person name="Dorjee K."/>
            <person name="Dupes A."/>
            <person name="Elong R."/>
            <person name="Falk J."/>
            <person name="Farina A."/>
            <person name="Faro S."/>
            <person name="Ferguson D."/>
            <person name="Fisher S."/>
            <person name="Foley C.D."/>
            <person name="Franke A."/>
            <person name="Friedrich D."/>
            <person name="Gadbois L."/>
            <person name="Gearin G."/>
            <person name="Gearin C.R."/>
            <person name="Giannoukos G."/>
            <person name="Goode T."/>
            <person name="Graham J."/>
            <person name="Grandbois E."/>
            <person name="Grewal S."/>
            <person name="Gyaltsen K."/>
            <person name="Hafez N."/>
            <person name="Hagos B."/>
            <person name="Hall J."/>
            <person name="Henson C."/>
            <person name="Hollinger A."/>
            <person name="Honan T."/>
            <person name="Huard M.D."/>
            <person name="Hughes L."/>
            <person name="Hurhula B."/>
            <person name="Husby M.E."/>
            <person name="Kamat A."/>
            <person name="Kanga B."/>
            <person name="Kashin S."/>
            <person name="Khazanovich D."/>
            <person name="Kisner P."/>
            <person name="Lance K."/>
            <person name="Lara M."/>
            <person name="Lee W."/>
            <person name="Lennon N."/>
            <person name="Letendre F."/>
            <person name="LeVine R."/>
            <person name="Lipovsky A."/>
            <person name="Liu X."/>
            <person name="Liu J."/>
            <person name="Liu S."/>
            <person name="Lokyitsang T."/>
            <person name="Lokyitsang Y."/>
            <person name="Lubonja R."/>
            <person name="Lui A."/>
            <person name="MacDonald P."/>
            <person name="Magnisalis V."/>
            <person name="Maru K."/>
            <person name="Matthews C."/>
            <person name="McCusker W."/>
            <person name="McDonough S."/>
            <person name="Mehta T."/>
            <person name="Meldrim J."/>
            <person name="Meneus L."/>
            <person name="Mihai O."/>
            <person name="Mihalev A."/>
            <person name="Mihova T."/>
            <person name="Mittelman R."/>
            <person name="Mlenga V."/>
            <person name="Montmayeur A."/>
            <person name="Mulrain L."/>
            <person name="Navidi A."/>
            <person name="Naylor J."/>
            <person name="Negash T."/>
            <person name="Nguyen T."/>
            <person name="Nguyen N."/>
            <person name="Nicol R."/>
            <person name="Norbu C."/>
            <person name="Norbu N."/>
            <person name="Novod N."/>
            <person name="O'Neill B."/>
            <person name="Osman S."/>
            <person name="Markiewicz E."/>
            <person name="Oyono O.L."/>
            <person name="Patti C."/>
            <person name="Phunkhang P."/>
            <person name="Pierre F."/>
            <person name="Priest M."/>
            <person name="Raghuraman S."/>
            <person name="Rege F."/>
            <person name="Reyes R."/>
            <person name="Rise C."/>
            <person name="Rogov P."/>
            <person name="Ross K."/>
            <person name="Ryan E."/>
            <person name="Settipalli S."/>
            <person name="Shea T."/>
            <person name="Sherpa N."/>
            <person name="Shi L."/>
            <person name="Shih D."/>
            <person name="Sparrow T."/>
            <person name="Spaulding J."/>
            <person name="Stalker J."/>
            <person name="Stange-Thomann N."/>
            <person name="Stavropoulos S."/>
            <person name="Stone C."/>
            <person name="Strader C."/>
            <person name="Tesfaye S."/>
            <person name="Thomson T."/>
            <person name="Thoulutsang Y."/>
            <person name="Thoulutsang D."/>
            <person name="Topham K."/>
            <person name="Topping I."/>
            <person name="Tsamla T."/>
            <person name="Vassiliev H."/>
            <person name="Vo A."/>
            <person name="Wangchuk T."/>
            <person name="Wangdi T."/>
            <person name="Weiand M."/>
            <person name="Wilkinson J."/>
            <person name="Wilson A."/>
            <person name="Yadav S."/>
            <person name="Young G."/>
            <person name="Yu Q."/>
            <person name="Zembek L."/>
            <person name="Zhong D."/>
            <person name="Zimmer A."/>
            <person name="Zwirko Z."/>
            <person name="Jaffe D.B."/>
            <person name="Alvarez P."/>
            <person name="Brockman W."/>
            <person name="Butler J."/>
            <person name="Chin C."/>
            <person name="Gnerre S."/>
            <person name="Grabherr M."/>
            <person name="Kleber M."/>
            <person name="Mauceli E."/>
            <person name="MacCallum I."/>
        </authorList>
    </citation>
    <scope>NUCLEOTIDE SEQUENCE [LARGE SCALE GENOMIC DNA]</scope>
    <source>
        <strain evidence="9">Tucson 15287-2541.00</strain>
    </source>
</reference>
<dbReference type="EC" id="3.6.1.7" evidence="2 5"/>
<keyword evidence="3 5" id="KW-0378">Hydrolase</keyword>
<dbReference type="FunCoup" id="B4JFL9">
    <property type="interactions" value="506"/>
</dbReference>